<protein>
    <recommendedName>
        <fullName evidence="1">TIL domain-containing protein</fullName>
    </recommendedName>
</protein>
<keyword evidence="3" id="KW-1185">Reference proteome</keyword>
<reference evidence="2" key="1">
    <citation type="submission" date="2020-08" db="EMBL/GenBank/DDBJ databases">
        <title>Multicomponent nature underlies the extraordinary mechanical properties of spider dragline silk.</title>
        <authorList>
            <person name="Kono N."/>
            <person name="Nakamura H."/>
            <person name="Mori M."/>
            <person name="Yoshida Y."/>
            <person name="Ohtoshi R."/>
            <person name="Malay A.D."/>
            <person name="Moran D.A.P."/>
            <person name="Tomita M."/>
            <person name="Numata K."/>
            <person name="Arakawa K."/>
        </authorList>
    </citation>
    <scope>NUCLEOTIDE SEQUENCE</scope>
</reference>
<dbReference type="Pfam" id="PF01826">
    <property type="entry name" value="TIL"/>
    <property type="match status" value="1"/>
</dbReference>
<dbReference type="AlphaFoldDB" id="A0A8X6TP62"/>
<dbReference type="Proteomes" id="UP000887013">
    <property type="component" value="Unassembled WGS sequence"/>
</dbReference>
<proteinExistence type="predicted"/>
<accession>A0A8X6TP62</accession>
<dbReference type="EMBL" id="BMAW01013127">
    <property type="protein sequence ID" value="GFT32247.1"/>
    <property type="molecule type" value="Genomic_DNA"/>
</dbReference>
<gene>
    <name evidence="2" type="primary">AVEN_184937_1</name>
    <name evidence="2" type="ORF">NPIL_484281</name>
</gene>
<sequence length="101" mass="11400">MRKPHRDPFPLDIMDSPEMVSCRLLGLHLTSFTFEEVVSVTCGLDEEWWDCKPKCHNTCPNFARAEACVDHPDDCESGCYCRDGLILDVDGSCVEPTDCED</sequence>
<name>A0A8X6TP62_NEPPI</name>
<dbReference type="OrthoDB" id="6236007at2759"/>
<evidence type="ECO:0000313" key="3">
    <source>
        <dbReference type="Proteomes" id="UP000887013"/>
    </source>
</evidence>
<evidence type="ECO:0000313" key="2">
    <source>
        <dbReference type="EMBL" id="GFT32247.1"/>
    </source>
</evidence>
<comment type="caution">
    <text evidence="2">The sequence shown here is derived from an EMBL/GenBank/DDBJ whole genome shotgun (WGS) entry which is preliminary data.</text>
</comment>
<evidence type="ECO:0000259" key="1">
    <source>
        <dbReference type="Pfam" id="PF01826"/>
    </source>
</evidence>
<feature type="domain" description="TIL" evidence="1">
    <location>
        <begin position="42"/>
        <end position="99"/>
    </location>
</feature>
<organism evidence="2 3">
    <name type="scientific">Nephila pilipes</name>
    <name type="common">Giant wood spider</name>
    <name type="synonym">Nephila maculata</name>
    <dbReference type="NCBI Taxonomy" id="299642"/>
    <lineage>
        <taxon>Eukaryota</taxon>
        <taxon>Metazoa</taxon>
        <taxon>Ecdysozoa</taxon>
        <taxon>Arthropoda</taxon>
        <taxon>Chelicerata</taxon>
        <taxon>Arachnida</taxon>
        <taxon>Araneae</taxon>
        <taxon>Araneomorphae</taxon>
        <taxon>Entelegynae</taxon>
        <taxon>Araneoidea</taxon>
        <taxon>Nephilidae</taxon>
        <taxon>Nephila</taxon>
    </lineage>
</organism>
<dbReference type="SUPFAM" id="SSF57567">
    <property type="entry name" value="Serine protease inhibitors"/>
    <property type="match status" value="1"/>
</dbReference>
<dbReference type="InterPro" id="IPR036084">
    <property type="entry name" value="Ser_inhib-like_sf"/>
</dbReference>
<dbReference type="Gene3D" id="2.10.25.10">
    <property type="entry name" value="Laminin"/>
    <property type="match status" value="1"/>
</dbReference>
<dbReference type="CDD" id="cd19941">
    <property type="entry name" value="TIL"/>
    <property type="match status" value="1"/>
</dbReference>
<dbReference type="InterPro" id="IPR002919">
    <property type="entry name" value="TIL_dom"/>
</dbReference>
<feature type="non-terminal residue" evidence="2">
    <location>
        <position position="1"/>
    </location>
</feature>